<dbReference type="PROSITE" id="PS00455">
    <property type="entry name" value="AMP_BINDING"/>
    <property type="match status" value="2"/>
</dbReference>
<dbReference type="FunFam" id="3.40.50.12780:FF:000012">
    <property type="entry name" value="Non-ribosomal peptide synthetase"/>
    <property type="match status" value="2"/>
</dbReference>
<accession>A0AAP5M8K7</accession>
<dbReference type="InterPro" id="IPR010071">
    <property type="entry name" value="AA_adenyl_dom"/>
</dbReference>
<dbReference type="InterPro" id="IPR029058">
    <property type="entry name" value="AB_hydrolase_fold"/>
</dbReference>
<evidence type="ECO:0000256" key="1">
    <source>
        <dbReference type="ARBA" id="ARBA00001957"/>
    </source>
</evidence>
<protein>
    <submittedName>
        <fullName evidence="8">Non-ribosomal peptide synthetase</fullName>
    </submittedName>
</protein>
<dbReference type="Gene3D" id="1.10.1200.10">
    <property type="entry name" value="ACP-like"/>
    <property type="match status" value="2"/>
</dbReference>
<dbReference type="GO" id="GO:0016491">
    <property type="term" value="F:oxidoreductase activity"/>
    <property type="evidence" value="ECO:0007669"/>
    <property type="project" value="InterPro"/>
</dbReference>
<evidence type="ECO:0000256" key="4">
    <source>
        <dbReference type="ARBA" id="ARBA00022450"/>
    </source>
</evidence>
<dbReference type="InterPro" id="IPR000415">
    <property type="entry name" value="Nitroreductase-like"/>
</dbReference>
<dbReference type="SUPFAM" id="SSF56801">
    <property type="entry name" value="Acetyl-CoA synthetase-like"/>
    <property type="match status" value="2"/>
</dbReference>
<comment type="pathway">
    <text evidence="2">Siderophore biosynthesis.</text>
</comment>
<dbReference type="SUPFAM" id="SSF55469">
    <property type="entry name" value="FMN-dependent nitroreductase-like"/>
    <property type="match status" value="1"/>
</dbReference>
<feature type="domain" description="Carrier" evidence="7">
    <location>
        <begin position="1137"/>
        <end position="1212"/>
    </location>
</feature>
<evidence type="ECO:0000256" key="2">
    <source>
        <dbReference type="ARBA" id="ARBA00004924"/>
    </source>
</evidence>
<dbReference type="GO" id="GO:0016874">
    <property type="term" value="F:ligase activity"/>
    <property type="evidence" value="ECO:0007669"/>
    <property type="project" value="UniProtKB-KW"/>
</dbReference>
<reference evidence="9" key="1">
    <citation type="journal article" date="2021" name="Science">
        <title>Hunting the eagle killer: A cyanobacterial neurotoxin causes vacuolar myelinopathy.</title>
        <authorList>
            <person name="Breinlinger S."/>
            <person name="Phillips T.J."/>
            <person name="Haram B.N."/>
            <person name="Mares J."/>
            <person name="Martinez Yerena J.A."/>
            <person name="Hrouzek P."/>
            <person name="Sobotka R."/>
            <person name="Henderson W.M."/>
            <person name="Schmieder P."/>
            <person name="Williams S.M."/>
            <person name="Lauderdale J.D."/>
            <person name="Wilde H.D."/>
            <person name="Gerrin W."/>
            <person name="Kust A."/>
            <person name="Washington J.W."/>
            <person name="Wagner C."/>
            <person name="Geier B."/>
            <person name="Liebeke M."/>
            <person name="Enke H."/>
            <person name="Niedermeyer T.H.J."/>
            <person name="Wilde S.B."/>
        </authorList>
    </citation>
    <scope>NUCLEOTIDE SEQUENCE [LARGE SCALE GENOMIC DNA]</scope>
    <source>
        <strain evidence="9">Thurmond2011</strain>
    </source>
</reference>
<comment type="caution">
    <text evidence="8">The sequence shown here is derived from an EMBL/GenBank/DDBJ whole genome shotgun (WGS) entry which is preliminary data.</text>
</comment>
<dbReference type="FunFam" id="3.30.300.30:FF:000010">
    <property type="entry name" value="Enterobactin synthetase component F"/>
    <property type="match status" value="1"/>
</dbReference>
<dbReference type="RefSeq" id="WP_208338303.1">
    <property type="nucleotide sequence ID" value="NZ_CAWQFN010000041.1"/>
</dbReference>
<dbReference type="GO" id="GO:0008610">
    <property type="term" value="P:lipid biosynthetic process"/>
    <property type="evidence" value="ECO:0007669"/>
    <property type="project" value="UniProtKB-ARBA"/>
</dbReference>
<dbReference type="CDD" id="cd19531">
    <property type="entry name" value="LCL_NRPS-like"/>
    <property type="match status" value="1"/>
</dbReference>
<dbReference type="CDD" id="cd19535">
    <property type="entry name" value="Cyc_NRPS"/>
    <property type="match status" value="1"/>
</dbReference>
<dbReference type="Gene3D" id="3.30.300.30">
    <property type="match status" value="3"/>
</dbReference>
<dbReference type="CDD" id="cd02142">
    <property type="entry name" value="McbC_SagB-like_oxidoreductase"/>
    <property type="match status" value="1"/>
</dbReference>
<dbReference type="InterPro" id="IPR009081">
    <property type="entry name" value="PP-bd_ACP"/>
</dbReference>
<dbReference type="InterPro" id="IPR001242">
    <property type="entry name" value="Condensation_dom"/>
</dbReference>
<dbReference type="Gene3D" id="3.30.559.30">
    <property type="entry name" value="Nonribosomal peptide synthetase, condensation domain"/>
    <property type="match status" value="2"/>
</dbReference>
<dbReference type="NCBIfam" id="TIGR01733">
    <property type="entry name" value="AA-adenyl-dom"/>
    <property type="match status" value="2"/>
</dbReference>
<dbReference type="SUPFAM" id="SSF47336">
    <property type="entry name" value="ACP-like"/>
    <property type="match status" value="3"/>
</dbReference>
<dbReference type="PROSITE" id="PS50075">
    <property type="entry name" value="CARRIER"/>
    <property type="match status" value="3"/>
</dbReference>
<gene>
    <name evidence="8" type="ORF">G7B40_003805</name>
</gene>
<evidence type="ECO:0000256" key="3">
    <source>
        <dbReference type="ARBA" id="ARBA00006432"/>
    </source>
</evidence>
<dbReference type="Pfam" id="PF13193">
    <property type="entry name" value="AMP-binding_C"/>
    <property type="match status" value="1"/>
</dbReference>
<sequence>MYSEFVDENKPQKEAEQVFIESHKLLQKLTQVSANERKDLLITYIQEQIAKAVGISASELDVEQSLNYMGIDSLIAVKLRNQLRTDLEVDIPVVKFMEDSNIINLATQVSEQILCEDKEDLSRSEDFNPSQSYPLSHGQQGLWFLYKLAPQSAAYNIAFTARICSHLNVAALQRAFQALIVRHPTLRSTFGQRDGEPFQEVHESQELCFETIDASTWNSDELTTKVIEAYKRPFNLERGSVLRVSLFTRSTQDYVLLLTIHHIAVDGFSFGIILNELRLLYESEDKSSPSYLLASSKQQYKNFVQWQRHMLASPVGENLWVYWQKQLAGELPVLKLPTDRPRPPIQSYEGASHTFEVSKELTFSLRAIAKAEGATLYMVLLTAFQVLLHRYTGQEDIIVGSPTEGRSQSEFASTVGFFVNMLALRANLAGNPTFSKLLSQVRQTVLAALTHQDYPSPMLSVRSQVNRDPSLPGLFRVSFNLLKLQEMAEDYELSISTKTHPREDWGGLRLEPFVIPQQEGQNDIVFDMMETTESLTGILRYNTDLFDSATISRMADHFQVLLKGIIADRNQEISLLSLLTEAEQHHLLVERNNNQIQYPHDKCIHHLFEAQVKRTPDAVAVTFKDQQLTYQELNNQANQLARYLQKLGVRQDVLVGICVERSLLMVVGLLGILKAGGAYVPLDPAYPKEHLNFMLEDAQVSVLLTQESLVESLPEQDTHLVLLDKDWEIISQESEANLLSGATLQNLAYVIYTSGSTGKSKGVMIAHSSLVNAYWAWEKAYQLSSVTSHLQMASFSFDVFSGDLIRALCSGAKLVLCPREWLLEPENLYQLMLEEKIDSAEFVPVVLRNLVQYLTRTNQNLHFMRLLIIGSDSLYVQEYEEFRRFCGSDTRLINSYGVTEATIDSTYFENRKVNLSVDGLVPIGSPFANTQIYILDPYLQPVPIGVTGEVYIGGAGVAKGYLNRPDLTSEKFISNPFKERRDLLAGSRGTQDHRSRKDQFFSSERLYKTGDLARYLCDGNIEFLGRIDNQVKVRGFRIELGEIEAVLSTHPQVREAVVMTREEQVGNKSLVGYIVPYQESLSTRELRNFVKQKLPEYMVPSAFVELEDLPLTPNGKVDRRALPAPDRSQYRFSEFVPPRTSTEDAIANIFASVLRLEQVGIYDNFFELGGHSLLATQVVSRLQQAFNVEFPLRRLLESPTVDELNQTLLEYLQLPPAQQSFPVLPKILPAPEQRYQPFPLTDIQQAYWLGRNEAFELGNIAAHGYLELDCHLLNLESLNHAWQKLVLRHDMLRAVVLPDGQQQILQQVPLYEIEVLDLCGQPPEAITTQLEMIRHQMSHEVLPADQWPLFKLRATRLDNNRTRLHLSFDALIGDALSMFVILREWSELYRNPESLLPPLELSFRDYVVAELALQATPQYHLSQEYWFTRIDTLPPAPELPLAQNPGSITKPQFKRRSAKLSPEQWQKLKDQANQVNLTPSGVLLSAFAEILTRWSKSPKFTINLTLFHRLPLHPQVNELVGDFTSLTLLEIDNSLPNSFTTRAQQIQQQLWQDLDHGYVSGLEIQRELSRRRGSYQFMPVVFTSTLGLDSLSQNASTLSQLGEVVYSLSQTPQVWLDHQVTEQNGTLVFNWDVVEELFPQGFVDDMFEAYCNFLEQLASKESAWVEIHTELLLQSQVEKQTEVNNTAAPVSEQTLHSLFINQVEARSQSPAVITPNRTLTYGELYHKANQLGHRLRQLGATTNTLVAVILEKGWEQIVAVLGILMSGAAYLPIDLELPQERQWYLLEQGEVKLAVTQPHLNLPSDLQCLYVESEDSGVLYSNPLESVQTADDLAYVIYTSGSTGLPKGVMITHRGAVNTILDINERFGVKPSERVLALSALNFDLSVYDIFGVLAAGGTIVVPAKEGIKDPAHWLELMVSEQVSLWNSVPALMQMLVEYLFAQPEKARLSLRLALLSGDWLPLSLPIQIQALWSNVAIASLGGATEASIWSICYPIKTVDPNWKSIPYGQPLKNQRFYVFNELMEPTPIWVSGQLYIGGIGLAKGYWRDEDKTTASFITHPITGEQLYKTGDLGRYLPDGNIEFLGREDFQVKINGYRVELGEIEAPLKQYPNVKEAVVTVVGESQLVAYVVSTNMLPLQEAYQPEGVMVDPVERIEFKLKQPGLRQLESSEFSIQLPKSEVLTQDYFERQSYRQFLAQPISLEKFSQFLSCLLQMKLDDYPLPKYRYPSAGSLYPVQTYLLIKPNAVESLEAGIYYYHPADHRLILLSPRSDIDSSVYGGNQRLFEQSAFSLFLIGKLSASAPMYGELAKDFCLLEAGHIGQLLMNTAPTHQIGLCPIGYLKFAELQNIFRLESNEVLLYSFVGGKIDLTSTKQWLLPNNTPISTQLRKYLQQKLPKYMVPSEYILLDALPLTANGKVDRKALPSPDITLNSDAIFTPPTTELEQTLAKIVQDLLEIEAVGIHNNFLALGMDSLKLVQLRNQLLSLLNVNVSMKQLLVETTNIAELALTVDEQLTLSKIKQKPLSSLPSDDKERIEL</sequence>
<dbReference type="InterPro" id="IPR029479">
    <property type="entry name" value="Nitroreductase"/>
</dbReference>
<dbReference type="InterPro" id="IPR025110">
    <property type="entry name" value="AMP-bd_C"/>
</dbReference>
<dbReference type="Pfam" id="PF00668">
    <property type="entry name" value="Condensation"/>
    <property type="match status" value="2"/>
</dbReference>
<dbReference type="CDD" id="cd12114">
    <property type="entry name" value="A_NRPS_TlmIV_like"/>
    <property type="match status" value="1"/>
</dbReference>
<evidence type="ECO:0000256" key="5">
    <source>
        <dbReference type="ARBA" id="ARBA00022553"/>
    </source>
</evidence>
<dbReference type="NCBIfam" id="NF003417">
    <property type="entry name" value="PRK04813.1"/>
    <property type="match status" value="3"/>
</dbReference>
<dbReference type="FunFam" id="2.30.38.10:FF:000001">
    <property type="entry name" value="Non-ribosomal peptide synthetase PvdI"/>
    <property type="match status" value="1"/>
</dbReference>
<dbReference type="Gene3D" id="3.40.109.10">
    <property type="entry name" value="NADH Oxidase"/>
    <property type="match status" value="1"/>
</dbReference>
<feature type="domain" description="Carrier" evidence="7">
    <location>
        <begin position="36"/>
        <end position="113"/>
    </location>
</feature>
<dbReference type="Gene3D" id="2.30.38.10">
    <property type="entry name" value="Luciferase, Domain 3"/>
    <property type="match status" value="2"/>
</dbReference>
<dbReference type="FunFam" id="3.40.50.980:FF:000001">
    <property type="entry name" value="Non-ribosomal peptide synthetase"/>
    <property type="match status" value="2"/>
</dbReference>
<dbReference type="Gene3D" id="3.40.50.1820">
    <property type="entry name" value="alpha/beta hydrolase"/>
    <property type="match status" value="1"/>
</dbReference>
<dbReference type="InterPro" id="IPR020806">
    <property type="entry name" value="PKS_PP-bd"/>
</dbReference>
<feature type="domain" description="Carrier" evidence="7">
    <location>
        <begin position="2439"/>
        <end position="2515"/>
    </location>
</feature>
<dbReference type="EMBL" id="JAALHA020000001">
    <property type="protein sequence ID" value="MDR9893703.1"/>
    <property type="molecule type" value="Genomic_DNA"/>
</dbReference>
<dbReference type="PANTHER" id="PTHR45527">
    <property type="entry name" value="NONRIBOSOMAL PEPTIDE SYNTHETASE"/>
    <property type="match status" value="1"/>
</dbReference>
<dbReference type="Gene3D" id="3.40.50.980">
    <property type="match status" value="4"/>
</dbReference>
<dbReference type="Proteomes" id="UP000667802">
    <property type="component" value="Unassembled WGS sequence"/>
</dbReference>
<dbReference type="FunFam" id="1.10.1200.10:FF:000005">
    <property type="entry name" value="Nonribosomal peptide synthetase 1"/>
    <property type="match status" value="1"/>
</dbReference>
<evidence type="ECO:0000259" key="7">
    <source>
        <dbReference type="PROSITE" id="PS50075"/>
    </source>
</evidence>
<dbReference type="Pfam" id="PF00501">
    <property type="entry name" value="AMP-binding"/>
    <property type="match status" value="2"/>
</dbReference>
<dbReference type="InterPro" id="IPR006162">
    <property type="entry name" value="Ppantetheine_attach_site"/>
</dbReference>
<dbReference type="Pfam" id="PF00550">
    <property type="entry name" value="PP-binding"/>
    <property type="match status" value="3"/>
</dbReference>
<organism evidence="8 9">
    <name type="scientific">Aetokthonos hydrillicola Thurmond2011</name>
    <dbReference type="NCBI Taxonomy" id="2712845"/>
    <lineage>
        <taxon>Bacteria</taxon>
        <taxon>Bacillati</taxon>
        <taxon>Cyanobacteriota</taxon>
        <taxon>Cyanophyceae</taxon>
        <taxon>Nostocales</taxon>
        <taxon>Hapalosiphonaceae</taxon>
        <taxon>Aetokthonos</taxon>
    </lineage>
</organism>
<dbReference type="GO" id="GO:0044550">
    <property type="term" value="P:secondary metabolite biosynthetic process"/>
    <property type="evidence" value="ECO:0007669"/>
    <property type="project" value="UniProtKB-ARBA"/>
</dbReference>
<dbReference type="GO" id="GO:0005737">
    <property type="term" value="C:cytoplasm"/>
    <property type="evidence" value="ECO:0007669"/>
    <property type="project" value="TreeGrafter"/>
</dbReference>
<keyword evidence="6" id="KW-0436">Ligase</keyword>
<dbReference type="InterPro" id="IPR000873">
    <property type="entry name" value="AMP-dep_synth/lig_dom"/>
</dbReference>
<dbReference type="InterPro" id="IPR057737">
    <property type="entry name" value="Condensation_MtbB-like"/>
</dbReference>
<dbReference type="Gene3D" id="3.30.559.10">
    <property type="entry name" value="Chloramphenicol acetyltransferase-like domain"/>
    <property type="match status" value="2"/>
</dbReference>
<evidence type="ECO:0000313" key="9">
    <source>
        <dbReference type="Proteomes" id="UP000667802"/>
    </source>
</evidence>
<dbReference type="InterPro" id="IPR045851">
    <property type="entry name" value="AMP-bd_C_sf"/>
</dbReference>
<dbReference type="PANTHER" id="PTHR45527:SF1">
    <property type="entry name" value="FATTY ACID SYNTHASE"/>
    <property type="match status" value="1"/>
</dbReference>
<dbReference type="InterPro" id="IPR036736">
    <property type="entry name" value="ACP-like_sf"/>
</dbReference>
<dbReference type="InterPro" id="IPR020845">
    <property type="entry name" value="AMP-binding_CS"/>
</dbReference>
<comment type="similarity">
    <text evidence="3">Belongs to the ATP-dependent AMP-binding enzyme family.</text>
</comment>
<proteinExistence type="inferred from homology"/>
<keyword evidence="9" id="KW-1185">Reference proteome</keyword>
<keyword evidence="4" id="KW-0596">Phosphopantetheine</keyword>
<name>A0AAP5M8K7_9CYAN</name>
<dbReference type="InterPro" id="IPR023213">
    <property type="entry name" value="CAT-like_dom_sf"/>
</dbReference>
<dbReference type="GO" id="GO:0043041">
    <property type="term" value="P:amino acid activation for nonribosomal peptide biosynthetic process"/>
    <property type="evidence" value="ECO:0007669"/>
    <property type="project" value="TreeGrafter"/>
</dbReference>
<dbReference type="SUPFAM" id="SSF52777">
    <property type="entry name" value="CoA-dependent acyltransferases"/>
    <property type="match status" value="4"/>
</dbReference>
<dbReference type="Pfam" id="PF00881">
    <property type="entry name" value="Nitroreductase"/>
    <property type="match status" value="1"/>
</dbReference>
<dbReference type="FunFam" id="3.30.559.10:FF:000023">
    <property type="entry name" value="Non-ribosomal peptide synthetase"/>
    <property type="match status" value="1"/>
</dbReference>
<dbReference type="GO" id="GO:0031177">
    <property type="term" value="F:phosphopantetheine binding"/>
    <property type="evidence" value="ECO:0007669"/>
    <property type="project" value="InterPro"/>
</dbReference>
<keyword evidence="5" id="KW-0597">Phosphoprotein</keyword>
<dbReference type="FunFam" id="3.30.559.30:FF:000006">
    <property type="entry name" value="Yersiniabactin polyketide/non-ribosomal peptide synthetase"/>
    <property type="match status" value="1"/>
</dbReference>
<dbReference type="SMART" id="SM00823">
    <property type="entry name" value="PKS_PP"/>
    <property type="match status" value="3"/>
</dbReference>
<evidence type="ECO:0000256" key="6">
    <source>
        <dbReference type="ARBA" id="ARBA00022598"/>
    </source>
</evidence>
<evidence type="ECO:0000313" key="8">
    <source>
        <dbReference type="EMBL" id="MDR9893703.1"/>
    </source>
</evidence>
<dbReference type="PROSITE" id="PS00012">
    <property type="entry name" value="PHOSPHOPANTETHEINE"/>
    <property type="match status" value="2"/>
</dbReference>
<comment type="cofactor">
    <cofactor evidence="1">
        <name>pantetheine 4'-phosphate</name>
        <dbReference type="ChEBI" id="CHEBI:47942"/>
    </cofactor>
</comment>